<keyword evidence="3 9" id="KW-0813">Transport</keyword>
<keyword evidence="12" id="KW-1185">Reference proteome</keyword>
<organism evidence="11 12">
    <name type="scientific">Cyphellophora attinorum</name>
    <dbReference type="NCBI Taxonomy" id="1664694"/>
    <lineage>
        <taxon>Eukaryota</taxon>
        <taxon>Fungi</taxon>
        <taxon>Dikarya</taxon>
        <taxon>Ascomycota</taxon>
        <taxon>Pezizomycotina</taxon>
        <taxon>Eurotiomycetes</taxon>
        <taxon>Chaetothyriomycetidae</taxon>
        <taxon>Chaetothyriales</taxon>
        <taxon>Cyphellophoraceae</taxon>
        <taxon>Cyphellophora</taxon>
    </lineage>
</organism>
<dbReference type="GeneID" id="28740418"/>
<dbReference type="Proteomes" id="UP000038010">
    <property type="component" value="Unassembled WGS sequence"/>
</dbReference>
<dbReference type="GO" id="GO:0006406">
    <property type="term" value="P:mRNA export from nucleus"/>
    <property type="evidence" value="ECO:0007669"/>
    <property type="project" value="TreeGrafter"/>
</dbReference>
<evidence type="ECO:0000256" key="3">
    <source>
        <dbReference type="ARBA" id="ARBA00022448"/>
    </source>
</evidence>
<accession>A0A0N1P177</accession>
<evidence type="ECO:0000256" key="10">
    <source>
        <dbReference type="SAM" id="MobiDB-lite"/>
    </source>
</evidence>
<dbReference type="GO" id="GO:0006606">
    <property type="term" value="P:protein import into nucleus"/>
    <property type="evidence" value="ECO:0007669"/>
    <property type="project" value="TreeGrafter"/>
</dbReference>
<proteinExistence type="inferred from homology"/>
<keyword evidence="7 9" id="KW-0906">Nuclear pore complex</keyword>
<reference evidence="11 12" key="1">
    <citation type="submission" date="2015-06" db="EMBL/GenBank/DDBJ databases">
        <title>Draft genome of the ant-associated black yeast Phialophora attae CBS 131958.</title>
        <authorList>
            <person name="Moreno L.F."/>
            <person name="Stielow B.J."/>
            <person name="de Hoog S."/>
            <person name="Vicente V.A."/>
            <person name="Weiss V.A."/>
            <person name="de Vries M."/>
            <person name="Cruz L.M."/>
            <person name="Souza E.M."/>
        </authorList>
    </citation>
    <scope>NUCLEOTIDE SEQUENCE [LARGE SCALE GENOMIC DNA]</scope>
    <source>
        <strain evidence="11 12">CBS 131958</strain>
    </source>
</reference>
<evidence type="ECO:0000256" key="4">
    <source>
        <dbReference type="ARBA" id="ARBA00022816"/>
    </source>
</evidence>
<sequence length="1000" mass="109945">MNRFTADYSSSPTNTPPRNKGLFFNEPNISTTPLVPPPSTVFGSSRLGTGKSLFSKPASSPNDSRFVDRTPPRFANTRSLQHQKGISPFSNRTASRQYVEDDGDDDDDEGHEYEEDAPVPVQSLMKFSTNSTKSNRQSVFRRSTRSHSVLPHKGNPDVVPNLARGLAQQSDPAPLEKDDTLILDTELFLQQLNNERHQAQDDNNLQSLLDAQARDLLNLWRSNITQASHTTADLGPPEPSTAFDKAYYLSSLLLTLHHPDHSTLPETILVWLQNHHVSYDPLAQMVADFTPNATAHEQFWDVVLSLTLRGRLQGVMRLLQNADFSYAVSAVLDDNEPEPGFRGAQLQTIQGTVFKVRQVINACPAMKGNWDTASEEWARYRSNVEFELDSLGQLASGEQGDEDEFEAENFGVQKPRRDLLRRSQRSRNLPWSIYQGIRILYGILIGSSTEIITQSQDWLEAACALTVWWDGTSDAQIADWSLAVGRATRSAPPNAGINPYLTRLRDAFLCVTDPDAQETFAINSMSPVEVGLASILQGSVTSALGVMRGLSQCITAAVAELSSAAGWLDSGSRQTGFNQSDLLVLSVANPSGTLTKDDILVTYASELAQHNNLRFPDGNHIDGWEVALSVLSRMDEQEQMNETVDDLLAQLDVSHEERMQRAISLCMDLRFTAQARSMSEKLGDYLSDNTYKYGMALMCYANSHKGSRIRKLTEMLVSNCLVQSRAWPSENNIDETLLALVESPKAAFANMIETDPEAAALLQFYVVGYACIRRVYTYRDNPPEHSKSNSNSGPIASAQRKRLAAKALVAAVNSAADSIYGGLYDSERQTAISHEMLLVLLGEATAFLSQDSPVFTDAQIYALLAAIEDFETVAPHVKEAAEAAIVDSIEQLRSASNSNGGGGREDMLKKSMSSGLTNSTNFSFSMAGSGTSAGLGAGRSEGSAVLVGGGRNDMQDESDLRRQWDWRTAFGDLPDEELPKEVLKRLRLGLARELSMGMLE</sequence>
<feature type="compositionally biased region" description="Polar residues" evidence="10">
    <location>
        <begin position="76"/>
        <end position="96"/>
    </location>
</feature>
<dbReference type="RefSeq" id="XP_018001265.1">
    <property type="nucleotide sequence ID" value="XM_018148539.1"/>
</dbReference>
<evidence type="ECO:0000256" key="6">
    <source>
        <dbReference type="ARBA" id="ARBA00023010"/>
    </source>
</evidence>
<keyword evidence="4 9" id="KW-0509">mRNA transport</keyword>
<evidence type="ECO:0000256" key="2">
    <source>
        <dbReference type="ARBA" id="ARBA00005573"/>
    </source>
</evidence>
<evidence type="ECO:0000313" key="12">
    <source>
        <dbReference type="Proteomes" id="UP000038010"/>
    </source>
</evidence>
<keyword evidence="8 9" id="KW-0539">Nucleus</keyword>
<evidence type="ECO:0000256" key="9">
    <source>
        <dbReference type="RuleBase" id="RU365073"/>
    </source>
</evidence>
<dbReference type="GO" id="GO:0031965">
    <property type="term" value="C:nuclear membrane"/>
    <property type="evidence" value="ECO:0007669"/>
    <property type="project" value="UniProtKB-UniRule"/>
</dbReference>
<evidence type="ECO:0000256" key="5">
    <source>
        <dbReference type="ARBA" id="ARBA00022927"/>
    </source>
</evidence>
<dbReference type="OrthoDB" id="5422384at2759"/>
<name>A0A0N1P177_9EURO</name>
<feature type="region of interest" description="Disordered" evidence="10">
    <location>
        <begin position="1"/>
        <end position="159"/>
    </location>
</feature>
<evidence type="ECO:0000256" key="7">
    <source>
        <dbReference type="ARBA" id="ARBA00023132"/>
    </source>
</evidence>
<dbReference type="GO" id="GO:0031080">
    <property type="term" value="C:nuclear pore outer ring"/>
    <property type="evidence" value="ECO:0007669"/>
    <property type="project" value="TreeGrafter"/>
</dbReference>
<evidence type="ECO:0000256" key="1">
    <source>
        <dbReference type="ARBA" id="ARBA00004567"/>
    </source>
</evidence>
<gene>
    <name evidence="11" type="ORF">AB675_8118</name>
</gene>
<keyword evidence="6 9" id="KW-0811">Translocation</keyword>
<comment type="subcellular location">
    <subcellularLocation>
        <location evidence="1 9">Nucleus</location>
        <location evidence="1 9">Nuclear pore complex</location>
    </subcellularLocation>
</comment>
<comment type="caution">
    <text evidence="11">The sequence shown here is derived from an EMBL/GenBank/DDBJ whole genome shotgun (WGS) entry which is preliminary data.</text>
</comment>
<dbReference type="EMBL" id="LFJN01000010">
    <property type="protein sequence ID" value="KPI41302.1"/>
    <property type="molecule type" value="Genomic_DNA"/>
</dbReference>
<feature type="compositionally biased region" description="Polar residues" evidence="10">
    <location>
        <begin position="125"/>
        <end position="141"/>
    </location>
</feature>
<dbReference type="InterPro" id="IPR011502">
    <property type="entry name" value="Nucleoporin_Nup85"/>
</dbReference>
<dbReference type="PANTHER" id="PTHR13373">
    <property type="entry name" value="FROUNT PROTEIN-RELATED"/>
    <property type="match status" value="1"/>
</dbReference>
<comment type="subunit">
    <text evidence="9">Component of the nuclear pore complex (NPC).</text>
</comment>
<dbReference type="STRING" id="1664694.A0A0N1P177"/>
<evidence type="ECO:0000313" key="11">
    <source>
        <dbReference type="EMBL" id="KPI41302.1"/>
    </source>
</evidence>
<dbReference type="GO" id="GO:0017056">
    <property type="term" value="F:structural constituent of nuclear pore"/>
    <property type="evidence" value="ECO:0007669"/>
    <property type="project" value="TreeGrafter"/>
</dbReference>
<dbReference type="VEuPathDB" id="FungiDB:AB675_8118"/>
<dbReference type="AlphaFoldDB" id="A0A0N1P177"/>
<protein>
    <recommendedName>
        <fullName evidence="9">Nuclear pore complex protein Nup85</fullName>
    </recommendedName>
</protein>
<keyword evidence="5 9" id="KW-0653">Protein transport</keyword>
<dbReference type="PANTHER" id="PTHR13373:SF21">
    <property type="entry name" value="NUCLEAR PORE COMPLEX PROTEIN NUP85"/>
    <property type="match status" value="1"/>
</dbReference>
<keyword evidence="9" id="KW-0472">Membrane</keyword>
<comment type="function">
    <text evidence="9">Functions as a component of the nuclear pore complex (NPC).</text>
</comment>
<evidence type="ECO:0000256" key="8">
    <source>
        <dbReference type="ARBA" id="ARBA00023242"/>
    </source>
</evidence>
<comment type="similarity">
    <text evidence="2 9">Belongs to the nucleoporin Nup85 family.</text>
</comment>
<dbReference type="Pfam" id="PF07575">
    <property type="entry name" value="Nucleopor_Nup85"/>
    <property type="match status" value="2"/>
</dbReference>
<feature type="compositionally biased region" description="Acidic residues" evidence="10">
    <location>
        <begin position="100"/>
        <end position="117"/>
    </location>
</feature>
<feature type="compositionally biased region" description="Polar residues" evidence="10">
    <location>
        <begin position="7"/>
        <end position="17"/>
    </location>
</feature>
<dbReference type="GO" id="GO:0045893">
    <property type="term" value="P:positive regulation of DNA-templated transcription"/>
    <property type="evidence" value="ECO:0007669"/>
    <property type="project" value="TreeGrafter"/>
</dbReference>